<keyword evidence="7" id="KW-1185">Reference proteome</keyword>
<comment type="subcellular location">
    <subcellularLocation>
        <location evidence="1">Membrane</location>
        <topology evidence="1">Multi-pass membrane protein</topology>
    </subcellularLocation>
</comment>
<evidence type="ECO:0000256" key="2">
    <source>
        <dbReference type="ARBA" id="ARBA00022692"/>
    </source>
</evidence>
<name>A0A9P4U2B5_9PEZI</name>
<evidence type="ECO:0000256" key="4">
    <source>
        <dbReference type="ARBA" id="ARBA00023136"/>
    </source>
</evidence>
<dbReference type="EMBL" id="MU007016">
    <property type="protein sequence ID" value="KAF2434391.1"/>
    <property type="molecule type" value="Genomic_DNA"/>
</dbReference>
<dbReference type="GO" id="GO:0000324">
    <property type="term" value="C:fungal-type vacuole"/>
    <property type="evidence" value="ECO:0007669"/>
    <property type="project" value="TreeGrafter"/>
</dbReference>
<accession>A0A9P4U2B5</accession>
<feature type="transmembrane region" description="Helical" evidence="5">
    <location>
        <begin position="150"/>
        <end position="175"/>
    </location>
</feature>
<proteinExistence type="predicted"/>
<keyword evidence="2 5" id="KW-0812">Transmembrane</keyword>
<sequence>MLSYWSYRPSVPINATFIAMFVIFTIVGLSLGFWTRRFKKYTAVMFIGNVMQIIGYVARMYAYNYPFSDLSFITQLTCLTLAPAFYAAGIYFSLAQIVLIFGGQNSRVPPALIPKIFITCDIISLILQGGGGALAAWYAQHEKMPDNGNYTMIGGLSFQALTLLIFLGMAGDFAWRTSKAKKLHGDSAMNEDLSARRLRRSKKFQYLLVSLAVSAVLIFFRSVYRVMELSEGWKGHLMSNEKYVVFFESIPVAVAALLQSAIHPGHSFRESEPVDIRFTDMPPTPENREPIHTIRRWNEKTGKCEVELIYDDSHPVLSRNR</sequence>
<feature type="transmembrane region" description="Helical" evidence="5">
    <location>
        <begin position="204"/>
        <end position="223"/>
    </location>
</feature>
<dbReference type="OrthoDB" id="1844152at2759"/>
<evidence type="ECO:0000256" key="3">
    <source>
        <dbReference type="ARBA" id="ARBA00022989"/>
    </source>
</evidence>
<dbReference type="GO" id="GO:0005886">
    <property type="term" value="C:plasma membrane"/>
    <property type="evidence" value="ECO:0007669"/>
    <property type="project" value="TreeGrafter"/>
</dbReference>
<dbReference type="Proteomes" id="UP000800235">
    <property type="component" value="Unassembled WGS sequence"/>
</dbReference>
<feature type="transmembrane region" description="Helical" evidence="5">
    <location>
        <begin position="116"/>
        <end position="138"/>
    </location>
</feature>
<dbReference type="Pfam" id="PF04479">
    <property type="entry name" value="RTA1"/>
    <property type="match status" value="1"/>
</dbReference>
<evidence type="ECO:0000313" key="6">
    <source>
        <dbReference type="EMBL" id="KAF2434391.1"/>
    </source>
</evidence>
<feature type="transmembrane region" description="Helical" evidence="5">
    <location>
        <begin position="83"/>
        <end position="104"/>
    </location>
</feature>
<dbReference type="InterPro" id="IPR007568">
    <property type="entry name" value="RTA1"/>
</dbReference>
<dbReference type="PANTHER" id="PTHR31465">
    <property type="entry name" value="PROTEIN RTA1-RELATED"/>
    <property type="match status" value="1"/>
</dbReference>
<evidence type="ECO:0000313" key="7">
    <source>
        <dbReference type="Proteomes" id="UP000800235"/>
    </source>
</evidence>
<gene>
    <name evidence="6" type="ORF">EJ08DRAFT_646374</name>
</gene>
<comment type="caution">
    <text evidence="6">The sequence shown here is derived from an EMBL/GenBank/DDBJ whole genome shotgun (WGS) entry which is preliminary data.</text>
</comment>
<keyword evidence="4 5" id="KW-0472">Membrane</keyword>
<evidence type="ECO:0000256" key="5">
    <source>
        <dbReference type="SAM" id="Phobius"/>
    </source>
</evidence>
<feature type="transmembrane region" description="Helical" evidence="5">
    <location>
        <begin position="12"/>
        <end position="34"/>
    </location>
</feature>
<dbReference type="PANTHER" id="PTHR31465:SF7">
    <property type="entry name" value="SPHINGOID LONG-CHAIN BASE TRANSPORTER RSB1"/>
    <property type="match status" value="1"/>
</dbReference>
<reference evidence="6" key="1">
    <citation type="journal article" date="2020" name="Stud. Mycol.">
        <title>101 Dothideomycetes genomes: a test case for predicting lifestyles and emergence of pathogens.</title>
        <authorList>
            <person name="Haridas S."/>
            <person name="Albert R."/>
            <person name="Binder M."/>
            <person name="Bloem J."/>
            <person name="Labutti K."/>
            <person name="Salamov A."/>
            <person name="Andreopoulos B."/>
            <person name="Baker S."/>
            <person name="Barry K."/>
            <person name="Bills G."/>
            <person name="Bluhm B."/>
            <person name="Cannon C."/>
            <person name="Castanera R."/>
            <person name="Culley D."/>
            <person name="Daum C."/>
            <person name="Ezra D."/>
            <person name="Gonzalez J."/>
            <person name="Henrissat B."/>
            <person name="Kuo A."/>
            <person name="Liang C."/>
            <person name="Lipzen A."/>
            <person name="Lutzoni F."/>
            <person name="Magnuson J."/>
            <person name="Mondo S."/>
            <person name="Nolan M."/>
            <person name="Ohm R."/>
            <person name="Pangilinan J."/>
            <person name="Park H.-J."/>
            <person name="Ramirez L."/>
            <person name="Alfaro M."/>
            <person name="Sun H."/>
            <person name="Tritt A."/>
            <person name="Yoshinaga Y."/>
            <person name="Zwiers L.-H."/>
            <person name="Turgeon B."/>
            <person name="Goodwin S."/>
            <person name="Spatafora J."/>
            <person name="Crous P."/>
            <person name="Grigoriev I."/>
        </authorList>
    </citation>
    <scope>NUCLEOTIDE SEQUENCE</scope>
    <source>
        <strain evidence="6">CBS 130266</strain>
    </source>
</reference>
<feature type="transmembrane region" description="Helical" evidence="5">
    <location>
        <begin position="41"/>
        <end position="63"/>
    </location>
</feature>
<dbReference type="AlphaFoldDB" id="A0A9P4U2B5"/>
<keyword evidence="3 5" id="KW-1133">Transmembrane helix</keyword>
<organism evidence="6 7">
    <name type="scientific">Tothia fuscella</name>
    <dbReference type="NCBI Taxonomy" id="1048955"/>
    <lineage>
        <taxon>Eukaryota</taxon>
        <taxon>Fungi</taxon>
        <taxon>Dikarya</taxon>
        <taxon>Ascomycota</taxon>
        <taxon>Pezizomycotina</taxon>
        <taxon>Dothideomycetes</taxon>
        <taxon>Pleosporomycetidae</taxon>
        <taxon>Venturiales</taxon>
        <taxon>Cylindrosympodiaceae</taxon>
        <taxon>Tothia</taxon>
    </lineage>
</organism>
<protein>
    <submittedName>
        <fullName evidence="6">RTA1-domain-containing protein</fullName>
    </submittedName>
</protein>
<evidence type="ECO:0000256" key="1">
    <source>
        <dbReference type="ARBA" id="ARBA00004141"/>
    </source>
</evidence>